<feature type="compositionally biased region" description="Basic and acidic residues" evidence="13">
    <location>
        <begin position="667"/>
        <end position="692"/>
    </location>
</feature>
<evidence type="ECO:0000256" key="6">
    <source>
        <dbReference type="ARBA" id="ARBA00023125"/>
    </source>
</evidence>
<dbReference type="GO" id="GO:0043138">
    <property type="term" value="F:3'-5' DNA helicase activity"/>
    <property type="evidence" value="ECO:0007669"/>
    <property type="project" value="UniProtKB-EC"/>
</dbReference>
<dbReference type="Pfam" id="PF13361">
    <property type="entry name" value="UvrD_C"/>
    <property type="match status" value="1"/>
</dbReference>
<evidence type="ECO:0000256" key="3">
    <source>
        <dbReference type="ARBA" id="ARBA00022801"/>
    </source>
</evidence>
<dbReference type="PROSITE" id="PS51198">
    <property type="entry name" value="UVRD_HELICASE_ATP_BIND"/>
    <property type="match status" value="1"/>
</dbReference>
<dbReference type="Gene3D" id="3.40.50.300">
    <property type="entry name" value="P-loop containing nucleotide triphosphate hydrolases"/>
    <property type="match status" value="2"/>
</dbReference>
<dbReference type="Gene3D" id="1.10.486.10">
    <property type="entry name" value="PCRA, domain 4"/>
    <property type="match status" value="1"/>
</dbReference>
<dbReference type="GO" id="GO:0033202">
    <property type="term" value="C:DNA helicase complex"/>
    <property type="evidence" value="ECO:0007669"/>
    <property type="project" value="TreeGrafter"/>
</dbReference>
<evidence type="ECO:0000256" key="5">
    <source>
        <dbReference type="ARBA" id="ARBA00022840"/>
    </source>
</evidence>
<gene>
    <name evidence="16" type="ORF">EV201_1728</name>
</gene>
<evidence type="ECO:0000256" key="8">
    <source>
        <dbReference type="ARBA" id="ARBA00034617"/>
    </source>
</evidence>
<dbReference type="InterPro" id="IPR014017">
    <property type="entry name" value="DNA_helicase_UvrD-like_C"/>
</dbReference>
<comment type="catalytic activity">
    <reaction evidence="11">
        <text>ATP + H2O = ADP + phosphate + H(+)</text>
        <dbReference type="Rhea" id="RHEA:13065"/>
        <dbReference type="ChEBI" id="CHEBI:15377"/>
        <dbReference type="ChEBI" id="CHEBI:15378"/>
        <dbReference type="ChEBI" id="CHEBI:30616"/>
        <dbReference type="ChEBI" id="CHEBI:43474"/>
        <dbReference type="ChEBI" id="CHEBI:456216"/>
        <dbReference type="EC" id="5.6.2.4"/>
    </reaction>
</comment>
<organism evidence="16 17">
    <name type="scientific">Ancylomarina subtilis</name>
    <dbReference type="NCBI Taxonomy" id="1639035"/>
    <lineage>
        <taxon>Bacteria</taxon>
        <taxon>Pseudomonadati</taxon>
        <taxon>Bacteroidota</taxon>
        <taxon>Bacteroidia</taxon>
        <taxon>Marinilabiliales</taxon>
        <taxon>Marinifilaceae</taxon>
        <taxon>Ancylomarina</taxon>
    </lineage>
</organism>
<dbReference type="CDD" id="cd18807">
    <property type="entry name" value="SF1_C_UvrD"/>
    <property type="match status" value="1"/>
</dbReference>
<dbReference type="Pfam" id="PF00580">
    <property type="entry name" value="UvrD-helicase"/>
    <property type="match status" value="1"/>
</dbReference>
<evidence type="ECO:0000259" key="14">
    <source>
        <dbReference type="PROSITE" id="PS51198"/>
    </source>
</evidence>
<name>A0A4Q7VLB8_9BACT</name>
<dbReference type="PROSITE" id="PS51217">
    <property type="entry name" value="UVRD_HELICASE_CTER"/>
    <property type="match status" value="1"/>
</dbReference>
<keyword evidence="3 12" id="KW-0378">Hydrolase</keyword>
<comment type="caution">
    <text evidence="16">The sequence shown here is derived from an EMBL/GenBank/DDBJ whole genome shotgun (WGS) entry which is preliminary data.</text>
</comment>
<evidence type="ECO:0000313" key="17">
    <source>
        <dbReference type="Proteomes" id="UP000293562"/>
    </source>
</evidence>
<dbReference type="EMBL" id="SHKN01000001">
    <property type="protein sequence ID" value="RZT97071.1"/>
    <property type="molecule type" value="Genomic_DNA"/>
</dbReference>
<evidence type="ECO:0000259" key="15">
    <source>
        <dbReference type="PROSITE" id="PS51217"/>
    </source>
</evidence>
<comment type="catalytic activity">
    <reaction evidence="8">
        <text>Couples ATP hydrolysis with the unwinding of duplex DNA by translocating in the 3'-5' direction.</text>
        <dbReference type="EC" id="5.6.2.4"/>
    </reaction>
</comment>
<dbReference type="GO" id="GO:0003677">
    <property type="term" value="F:DNA binding"/>
    <property type="evidence" value="ECO:0007669"/>
    <property type="project" value="UniProtKB-KW"/>
</dbReference>
<dbReference type="Pfam" id="PF21196">
    <property type="entry name" value="PcrA_UvrD_tudor"/>
    <property type="match status" value="1"/>
</dbReference>
<dbReference type="InterPro" id="IPR027417">
    <property type="entry name" value="P-loop_NTPase"/>
</dbReference>
<feature type="domain" description="UvrD-like helicase ATP-binding" evidence="14">
    <location>
        <begin position="5"/>
        <end position="290"/>
    </location>
</feature>
<dbReference type="SUPFAM" id="SSF52540">
    <property type="entry name" value="P-loop containing nucleoside triphosphate hydrolases"/>
    <property type="match status" value="1"/>
</dbReference>
<evidence type="ECO:0000256" key="13">
    <source>
        <dbReference type="SAM" id="MobiDB-lite"/>
    </source>
</evidence>
<dbReference type="Proteomes" id="UP000293562">
    <property type="component" value="Unassembled WGS sequence"/>
</dbReference>
<dbReference type="InterPro" id="IPR013986">
    <property type="entry name" value="DExx_box_DNA_helicase_dom_sf"/>
</dbReference>
<sequence length="771" mass="88608">MDYLNDLNPVQREAVEKTEGPSLVIAGAGSGKTRVLTYRIAHLLNKGVRPYTILALTFTNKAAREMKERIGHIVGSEQAQSLWMGTFHSTFAKILRYEAEYLGFDSNFTIYDTQDSKNLLRSIIKEMKLDDKVYKANDVLNRISSAKNNLVTAMAYAQNSAAQEIDAANRRPLTAEIYKRYSHRCRQANAMDFDDLLLQTNILFKNSPDVLAKYQAKFKYILVDEYQDTNYSQYLIVKRLAEQHKNVSVVGDDAQSIYSFRGAKIENILNFRNDYPSYQLFKLEQNYRSTKVIVNAANSVIKKNKGQIQKESFSEKEGGENIKVIKAMTDHEEGYMIANDIFETKMRNRLKFEDFAILYRTNAQSRIFEESLRKMNMPYKIYGGLSFYQRKEIKDLLSYFRMAVNPNDEEAIKRVINYPKRGIGATTIGKLQEAAASTGQSMWNIICGLNERPYGLNAGTISKLMKFANLINGFAMKIEHETAFELASRVSSETGIIKELYNDRSPEGVSRHENIQELLNAIQDFTQIALEEDRENKLANYLEDVALLTDHDNEKDEDRNKVTMMTIHSSKGLEFPYLYVVGMEEELFPSKLSTTSPHELEEERRLFYVALTRAQDRVSLSFAKARYKWGDMSYPRPSRFIKEIDPQYVDFAYEQEPEFSGFGTRISESDSSHERMENRTRFQQKKKPEMRPKLSQTAPRIRTANHTESNGKFEASDASTIQAGMQIEHQRFGKGKVLHLEGESPNIKATVFFQNVGQKQLLLKFAKLKIV</sequence>
<keyword evidence="5 12" id="KW-0067">ATP-binding</keyword>
<accession>A0A4Q7VLB8</accession>
<dbReference type="PANTHER" id="PTHR11070">
    <property type="entry name" value="UVRD / RECB / PCRA DNA HELICASE FAMILY MEMBER"/>
    <property type="match status" value="1"/>
</dbReference>
<dbReference type="GO" id="GO:0005829">
    <property type="term" value="C:cytosol"/>
    <property type="evidence" value="ECO:0007669"/>
    <property type="project" value="TreeGrafter"/>
</dbReference>
<dbReference type="GO" id="GO:0000725">
    <property type="term" value="P:recombinational repair"/>
    <property type="evidence" value="ECO:0007669"/>
    <property type="project" value="TreeGrafter"/>
</dbReference>
<dbReference type="EC" id="5.6.2.4" evidence="9"/>
<dbReference type="InterPro" id="IPR014016">
    <property type="entry name" value="UvrD-like_ATP-bd"/>
</dbReference>
<evidence type="ECO:0000256" key="10">
    <source>
        <dbReference type="ARBA" id="ARBA00034923"/>
    </source>
</evidence>
<protein>
    <recommendedName>
        <fullName evidence="9">DNA 3'-5' helicase</fullName>
        <ecNumber evidence="9">5.6.2.4</ecNumber>
    </recommendedName>
    <alternativeName>
        <fullName evidence="10">DNA 3'-5' helicase II</fullName>
    </alternativeName>
</protein>
<keyword evidence="6" id="KW-0238">DNA-binding</keyword>
<dbReference type="InterPro" id="IPR000212">
    <property type="entry name" value="DNA_helicase_UvrD/REP"/>
</dbReference>
<dbReference type="GO" id="GO:0016887">
    <property type="term" value="F:ATP hydrolysis activity"/>
    <property type="evidence" value="ECO:0007669"/>
    <property type="project" value="RHEA"/>
</dbReference>
<feature type="domain" description="UvrD-like helicase C-terminal" evidence="15">
    <location>
        <begin position="291"/>
        <end position="572"/>
    </location>
</feature>
<dbReference type="PANTHER" id="PTHR11070:SF2">
    <property type="entry name" value="ATP-DEPENDENT DNA HELICASE SRS2"/>
    <property type="match status" value="1"/>
</dbReference>
<dbReference type="OrthoDB" id="9810135at2"/>
<keyword evidence="7" id="KW-0413">Isomerase</keyword>
<evidence type="ECO:0000256" key="2">
    <source>
        <dbReference type="ARBA" id="ARBA00022741"/>
    </source>
</evidence>
<evidence type="ECO:0000256" key="12">
    <source>
        <dbReference type="PROSITE-ProRule" id="PRU00560"/>
    </source>
</evidence>
<dbReference type="RefSeq" id="WP_130307129.1">
    <property type="nucleotide sequence ID" value="NZ_SHKN01000001.1"/>
</dbReference>
<evidence type="ECO:0000256" key="4">
    <source>
        <dbReference type="ARBA" id="ARBA00022806"/>
    </source>
</evidence>
<keyword evidence="17" id="KW-1185">Reference proteome</keyword>
<evidence type="ECO:0000256" key="11">
    <source>
        <dbReference type="ARBA" id="ARBA00048988"/>
    </source>
</evidence>
<feature type="binding site" evidence="12">
    <location>
        <begin position="26"/>
        <end position="33"/>
    </location>
    <ligand>
        <name>ATP</name>
        <dbReference type="ChEBI" id="CHEBI:30616"/>
    </ligand>
</feature>
<keyword evidence="2 12" id="KW-0547">Nucleotide-binding</keyword>
<evidence type="ECO:0000256" key="7">
    <source>
        <dbReference type="ARBA" id="ARBA00023235"/>
    </source>
</evidence>
<evidence type="ECO:0000256" key="1">
    <source>
        <dbReference type="ARBA" id="ARBA00009922"/>
    </source>
</evidence>
<evidence type="ECO:0000313" key="16">
    <source>
        <dbReference type="EMBL" id="RZT97071.1"/>
    </source>
</evidence>
<evidence type="ECO:0000256" key="9">
    <source>
        <dbReference type="ARBA" id="ARBA00034808"/>
    </source>
</evidence>
<dbReference type="CDD" id="cd17932">
    <property type="entry name" value="DEXQc_UvrD"/>
    <property type="match status" value="1"/>
</dbReference>
<feature type="region of interest" description="Disordered" evidence="13">
    <location>
        <begin position="662"/>
        <end position="698"/>
    </location>
</feature>
<keyword evidence="4 12" id="KW-0347">Helicase</keyword>
<proteinExistence type="inferred from homology"/>
<comment type="similarity">
    <text evidence="1">Belongs to the helicase family. UvrD subfamily.</text>
</comment>
<reference evidence="16 17" key="1">
    <citation type="submission" date="2019-02" db="EMBL/GenBank/DDBJ databases">
        <title>Genomic Encyclopedia of Type Strains, Phase IV (KMG-IV): sequencing the most valuable type-strain genomes for metagenomic binning, comparative biology and taxonomic classification.</title>
        <authorList>
            <person name="Goeker M."/>
        </authorList>
    </citation>
    <scope>NUCLEOTIDE SEQUENCE [LARGE SCALE GENOMIC DNA]</scope>
    <source>
        <strain evidence="16 17">DSM 28825</strain>
    </source>
</reference>
<dbReference type="Gene3D" id="1.10.10.160">
    <property type="match status" value="1"/>
</dbReference>
<dbReference type="GO" id="GO:0005524">
    <property type="term" value="F:ATP binding"/>
    <property type="evidence" value="ECO:0007669"/>
    <property type="project" value="UniProtKB-UniRule"/>
</dbReference>
<dbReference type="AlphaFoldDB" id="A0A4Q7VLB8"/>